<dbReference type="RefSeq" id="WP_307266378.1">
    <property type="nucleotide sequence ID" value="NZ_JAUSVX010000001.1"/>
</dbReference>
<sequence>MGSYFAIVLICASTLARDACNEKTAADVLSIKVASELACTQGWQEIVARSALNQQLGSTSYLKTVCRRVTRVLPPAAE</sequence>
<dbReference type="Proteomes" id="UP001242480">
    <property type="component" value="Unassembled WGS sequence"/>
</dbReference>
<organism evidence="1 2">
    <name type="scientific">Labrys wisconsinensis</name>
    <dbReference type="NCBI Taxonomy" id="425677"/>
    <lineage>
        <taxon>Bacteria</taxon>
        <taxon>Pseudomonadati</taxon>
        <taxon>Pseudomonadota</taxon>
        <taxon>Alphaproteobacteria</taxon>
        <taxon>Hyphomicrobiales</taxon>
        <taxon>Xanthobacteraceae</taxon>
        <taxon>Labrys</taxon>
    </lineage>
</organism>
<gene>
    <name evidence="1" type="ORF">QO011_000126</name>
</gene>
<keyword evidence="2" id="KW-1185">Reference proteome</keyword>
<reference evidence="1 2" key="1">
    <citation type="submission" date="2023-07" db="EMBL/GenBank/DDBJ databases">
        <title>Genomic Encyclopedia of Type Strains, Phase IV (KMG-IV): sequencing the most valuable type-strain genomes for metagenomic binning, comparative biology and taxonomic classification.</title>
        <authorList>
            <person name="Goeker M."/>
        </authorList>
    </citation>
    <scope>NUCLEOTIDE SEQUENCE [LARGE SCALE GENOMIC DNA]</scope>
    <source>
        <strain evidence="1 2">DSM 19619</strain>
    </source>
</reference>
<name>A0ABU0J0Q8_9HYPH</name>
<accession>A0ABU0J0Q8</accession>
<comment type="caution">
    <text evidence="1">The sequence shown here is derived from an EMBL/GenBank/DDBJ whole genome shotgun (WGS) entry which is preliminary data.</text>
</comment>
<evidence type="ECO:0000313" key="2">
    <source>
        <dbReference type="Proteomes" id="UP001242480"/>
    </source>
</evidence>
<proteinExistence type="predicted"/>
<evidence type="ECO:0000313" key="1">
    <source>
        <dbReference type="EMBL" id="MDQ0467131.1"/>
    </source>
</evidence>
<protein>
    <submittedName>
        <fullName evidence="1">Uncharacterized protein</fullName>
    </submittedName>
</protein>
<dbReference type="EMBL" id="JAUSVX010000001">
    <property type="protein sequence ID" value="MDQ0467131.1"/>
    <property type="molecule type" value="Genomic_DNA"/>
</dbReference>